<dbReference type="AlphaFoldDB" id="A0A6H0XLQ0"/>
<dbReference type="Proteomes" id="UP000503462">
    <property type="component" value="Chromosome 1"/>
</dbReference>
<dbReference type="PANTHER" id="PTHR13271:SF76">
    <property type="entry name" value="SET DOMAIN-CONTAINING PROTEIN 8"/>
    <property type="match status" value="1"/>
</dbReference>
<evidence type="ECO:0008006" key="3">
    <source>
        <dbReference type="Google" id="ProtNLM"/>
    </source>
</evidence>
<dbReference type="SUPFAM" id="SSF82199">
    <property type="entry name" value="SET domain"/>
    <property type="match status" value="1"/>
</dbReference>
<dbReference type="PANTHER" id="PTHR13271">
    <property type="entry name" value="UNCHARACTERIZED PUTATIVE METHYLTRANSFERASE"/>
    <property type="match status" value="1"/>
</dbReference>
<protein>
    <recommendedName>
        <fullName evidence="3">SET domain-containing protein</fullName>
    </recommendedName>
</protein>
<accession>A0A6H0XLQ0</accession>
<reference evidence="1 2" key="1">
    <citation type="journal article" date="2016" name="Sci. Rep.">
        <title>Peltaster fructicola genome reveals evolution from an invasive phytopathogen to an ectophytic parasite.</title>
        <authorList>
            <person name="Xu C."/>
            <person name="Chen H."/>
            <person name="Gleason M.L."/>
            <person name="Xu J.R."/>
            <person name="Liu H."/>
            <person name="Zhang R."/>
            <person name="Sun G."/>
        </authorList>
    </citation>
    <scope>NUCLEOTIDE SEQUENCE [LARGE SCALE GENOMIC DNA]</scope>
    <source>
        <strain evidence="1 2">LNHT1506</strain>
    </source>
</reference>
<organism evidence="1 2">
    <name type="scientific">Peltaster fructicola</name>
    <dbReference type="NCBI Taxonomy" id="286661"/>
    <lineage>
        <taxon>Eukaryota</taxon>
        <taxon>Fungi</taxon>
        <taxon>Dikarya</taxon>
        <taxon>Ascomycota</taxon>
        <taxon>Pezizomycotina</taxon>
        <taxon>Dothideomycetes</taxon>
        <taxon>Dothideomycetes incertae sedis</taxon>
        <taxon>Peltaster</taxon>
    </lineage>
</organism>
<sequence length="482" mass="53556">MFRRGKTEGWLTVPRESFRAWSELNDVVLHDLEVTSISGKGSALAAAKDIANTENGAECLLTVPRGLILSLESVRGHALVDQDFREVLESVEDFGRSARGAILVFLLLQVSTACELETGTFGVHSPFTYYVNSLPAEALPTSWTQDELSLLVGTTLAPATAFKLRSLRKEYDNLCTAAAATRWWKQYGHIVDFEDWIGVDAMYRSRALDYPNVGHCMVPCLDIANHESGDATIAVYDLDSNGNAILLLRDGKALARGTEVTISYGDEKGACEMIFSYGFLESDRESAEALFLDLSPSADDQFGAEKRRYADCAPGFKLIDVGEGQVDWSGDFVWLLCLYPEDGLHFDLANLVDGTQEIQAFFGEHELKDGAAGLRRTLAQSELWDVWRLRALSILQTRVAEQLQVLLQTQDHVEDAAHSSDISIDKTRCDMAMRLRMLEFQLLNQAYEDFAEQMQGLAQSTVVVQYLQAQQAQNLNSSEDFS</sequence>
<gene>
    <name evidence="1" type="ORF">AMS68_001065</name>
</gene>
<keyword evidence="2" id="KW-1185">Reference proteome</keyword>
<dbReference type="GO" id="GO:0016279">
    <property type="term" value="F:protein-lysine N-methyltransferase activity"/>
    <property type="evidence" value="ECO:0007669"/>
    <property type="project" value="TreeGrafter"/>
</dbReference>
<evidence type="ECO:0000313" key="1">
    <source>
        <dbReference type="EMBL" id="QIW95547.1"/>
    </source>
</evidence>
<evidence type="ECO:0000313" key="2">
    <source>
        <dbReference type="Proteomes" id="UP000503462"/>
    </source>
</evidence>
<dbReference type="EMBL" id="CP051139">
    <property type="protein sequence ID" value="QIW95547.1"/>
    <property type="molecule type" value="Genomic_DNA"/>
</dbReference>
<dbReference type="InterPro" id="IPR046341">
    <property type="entry name" value="SET_dom_sf"/>
</dbReference>
<dbReference type="InterPro" id="IPR050600">
    <property type="entry name" value="SETD3_SETD6_MTase"/>
</dbReference>
<dbReference type="CDD" id="cd10527">
    <property type="entry name" value="SET_LSMT"/>
    <property type="match status" value="1"/>
</dbReference>
<dbReference type="OrthoDB" id="441812at2759"/>
<dbReference type="Gene3D" id="3.90.1410.10">
    <property type="entry name" value="set domain protein methyltransferase, domain 1"/>
    <property type="match status" value="1"/>
</dbReference>
<proteinExistence type="predicted"/>
<name>A0A6H0XLQ0_9PEZI</name>
<dbReference type="GO" id="GO:0005634">
    <property type="term" value="C:nucleus"/>
    <property type="evidence" value="ECO:0007669"/>
    <property type="project" value="TreeGrafter"/>
</dbReference>